<accession>A0A2C6MGX4</accession>
<dbReference type="PANTHER" id="PTHR11615">
    <property type="entry name" value="NITRATE, FORMATE, IRON DEHYDROGENASE"/>
    <property type="match status" value="1"/>
</dbReference>
<dbReference type="EMBL" id="AWQQ01000020">
    <property type="protein sequence ID" value="PHJ39498.1"/>
    <property type="molecule type" value="Genomic_DNA"/>
</dbReference>
<feature type="domain" description="Iron hydrogenase large subunit C-terminal" evidence="1">
    <location>
        <begin position="2"/>
        <end position="120"/>
    </location>
</feature>
<evidence type="ECO:0000259" key="1">
    <source>
        <dbReference type="Pfam" id="PF02906"/>
    </source>
</evidence>
<dbReference type="Gene3D" id="3.40.50.1780">
    <property type="match status" value="2"/>
</dbReference>
<sequence>MHVVVQTAPASRVGLGEEFGMAPGTFVEGKQVAALKKLGFDAVFDTNFSADLTIFEEATELIKRVTGQIHEPLPQFTSCSPGWVKFCEYYYPDLLPHMSTCKSPQQMLGTLIKTYYAKEKGISRIKSSRYPSCPAPPRNLKLPVRK</sequence>
<name>A0A2C6MGX4_9FIRM</name>
<proteinExistence type="predicted"/>
<dbReference type="SUPFAM" id="SSF53920">
    <property type="entry name" value="Fe-only hydrogenase"/>
    <property type="match status" value="1"/>
</dbReference>
<dbReference type="AlphaFoldDB" id="A0A2C6MGX4"/>
<organism evidence="2 3">
    <name type="scientific">Desulforamulus profundi</name>
    <dbReference type="NCBI Taxonomy" id="1383067"/>
    <lineage>
        <taxon>Bacteria</taxon>
        <taxon>Bacillati</taxon>
        <taxon>Bacillota</taxon>
        <taxon>Clostridia</taxon>
        <taxon>Eubacteriales</taxon>
        <taxon>Peptococcaceae</taxon>
        <taxon>Desulforamulus</taxon>
    </lineage>
</organism>
<comment type="caution">
    <text evidence="2">The sequence shown here is derived from an EMBL/GenBank/DDBJ whole genome shotgun (WGS) entry which is preliminary data.</text>
</comment>
<evidence type="ECO:0000313" key="2">
    <source>
        <dbReference type="EMBL" id="PHJ39498.1"/>
    </source>
</evidence>
<keyword evidence="3" id="KW-1185">Reference proteome</keyword>
<gene>
    <name evidence="2" type="ORF">P378_03555</name>
</gene>
<dbReference type="Proteomes" id="UP000222564">
    <property type="component" value="Unassembled WGS sequence"/>
</dbReference>
<evidence type="ECO:0000313" key="3">
    <source>
        <dbReference type="Proteomes" id="UP000222564"/>
    </source>
</evidence>
<protein>
    <recommendedName>
        <fullName evidence="1">Iron hydrogenase large subunit C-terminal domain-containing protein</fullName>
    </recommendedName>
</protein>
<dbReference type="Pfam" id="PF02906">
    <property type="entry name" value="Fe_hyd_lg_C"/>
    <property type="match status" value="1"/>
</dbReference>
<reference evidence="2 3" key="1">
    <citation type="submission" date="2013-09" db="EMBL/GenBank/DDBJ databases">
        <title>Biodegradation of hydrocarbons in the deep terrestrial subsurface : characterization of a microbial consortium composed of two Desulfotomaculum species originating from a deep geological formation.</title>
        <authorList>
            <person name="Aullo T."/>
            <person name="Berlendis S."/>
            <person name="Lascourreges J.-F."/>
            <person name="Dessort D."/>
            <person name="Saint-Laurent S."/>
            <person name="Schraauwers B."/>
            <person name="Mas J."/>
            <person name="Magot M."/>
            <person name="Ranchou-Peyruse A."/>
        </authorList>
    </citation>
    <scope>NUCLEOTIDE SEQUENCE [LARGE SCALE GENOMIC DNA]</scope>
    <source>
        <strain evidence="2 3">Bs107</strain>
    </source>
</reference>
<dbReference type="InterPro" id="IPR050340">
    <property type="entry name" value="Cytosolic_Fe-S_CAF"/>
</dbReference>
<dbReference type="InterPro" id="IPR004108">
    <property type="entry name" value="Fe_hydrogenase_lsu_C"/>
</dbReference>
<dbReference type="InterPro" id="IPR009016">
    <property type="entry name" value="Fe_hydrogenase"/>
</dbReference>